<keyword evidence="3" id="KW-1185">Reference proteome</keyword>
<accession>A0A9P5RR38</accession>
<feature type="compositionally biased region" description="Polar residues" evidence="1">
    <location>
        <begin position="167"/>
        <end position="188"/>
    </location>
</feature>
<feature type="compositionally biased region" description="Pro residues" evidence="1">
    <location>
        <begin position="147"/>
        <end position="160"/>
    </location>
</feature>
<feature type="compositionally biased region" description="Polar residues" evidence="1">
    <location>
        <begin position="27"/>
        <end position="47"/>
    </location>
</feature>
<dbReference type="AlphaFoldDB" id="A0A9P5RR38"/>
<feature type="region of interest" description="Disordered" evidence="1">
    <location>
        <begin position="1"/>
        <end position="52"/>
    </location>
</feature>
<evidence type="ECO:0000313" key="3">
    <source>
        <dbReference type="Proteomes" id="UP000748756"/>
    </source>
</evidence>
<dbReference type="EMBL" id="JAAAUQ010001131">
    <property type="protein sequence ID" value="KAF9142521.1"/>
    <property type="molecule type" value="Genomic_DNA"/>
</dbReference>
<protein>
    <submittedName>
        <fullName evidence="2">Uncharacterized protein</fullName>
    </submittedName>
</protein>
<sequence>MGSVYQDPAQTPTNSAYYHPVPPLPSRPNSFYNTSNILNAAGESTTPAAGDNYAEVDMTSYYRPPPPVAPSTPSGFYDFDLGFDTNNNPSMSPTNNFSSTGAGTGVGGMPERLTGVASPPPIPRATRPVSVAPPPKTNDNGSRAAVPPTPLSTYSPPPLPTISTTTNAFPSQDTANFASSRSPVSPTSGPLVGGRTPRSIHGSGGRRQA</sequence>
<comment type="caution">
    <text evidence="2">The sequence shown here is derived from an EMBL/GenBank/DDBJ whole genome shotgun (WGS) entry which is preliminary data.</text>
</comment>
<feature type="region of interest" description="Disordered" evidence="1">
    <location>
        <begin position="86"/>
        <end position="209"/>
    </location>
</feature>
<evidence type="ECO:0000313" key="2">
    <source>
        <dbReference type="EMBL" id="KAF9142521.1"/>
    </source>
</evidence>
<evidence type="ECO:0000256" key="1">
    <source>
        <dbReference type="SAM" id="MobiDB-lite"/>
    </source>
</evidence>
<organism evidence="2 3">
    <name type="scientific">Linnemannia schmuckeri</name>
    <dbReference type="NCBI Taxonomy" id="64567"/>
    <lineage>
        <taxon>Eukaryota</taxon>
        <taxon>Fungi</taxon>
        <taxon>Fungi incertae sedis</taxon>
        <taxon>Mucoromycota</taxon>
        <taxon>Mortierellomycotina</taxon>
        <taxon>Mortierellomycetes</taxon>
        <taxon>Mortierellales</taxon>
        <taxon>Mortierellaceae</taxon>
        <taxon>Linnemannia</taxon>
    </lineage>
</organism>
<gene>
    <name evidence="2" type="ORF">BG015_000790</name>
</gene>
<reference evidence="2" key="1">
    <citation type="journal article" date="2020" name="Fungal Divers.">
        <title>Resolving the Mortierellaceae phylogeny through synthesis of multi-gene phylogenetics and phylogenomics.</title>
        <authorList>
            <person name="Vandepol N."/>
            <person name="Liber J."/>
            <person name="Desiro A."/>
            <person name="Na H."/>
            <person name="Kennedy M."/>
            <person name="Barry K."/>
            <person name="Grigoriev I.V."/>
            <person name="Miller A.N."/>
            <person name="O'Donnell K."/>
            <person name="Stajich J.E."/>
            <person name="Bonito G."/>
        </authorList>
    </citation>
    <scope>NUCLEOTIDE SEQUENCE</scope>
    <source>
        <strain evidence="2">NRRL 6426</strain>
    </source>
</reference>
<dbReference type="OrthoDB" id="2445242at2759"/>
<name>A0A9P5RR38_9FUNG</name>
<feature type="compositionally biased region" description="Low complexity" evidence="1">
    <location>
        <begin position="86"/>
        <end position="100"/>
    </location>
</feature>
<dbReference type="Proteomes" id="UP000748756">
    <property type="component" value="Unassembled WGS sequence"/>
</dbReference>
<proteinExistence type="predicted"/>